<dbReference type="AlphaFoldDB" id="A0A6G1ARJ4"/>
<proteinExistence type="predicted"/>
<keyword evidence="2" id="KW-1185">Reference proteome</keyword>
<dbReference type="Proteomes" id="UP000475037">
    <property type="component" value="Unassembled WGS sequence"/>
</dbReference>
<sequence length="134" mass="16149">FYTVKENINKTKRQPIEWEKIFANDISDKEINKVHIQLYVYIYPRYIYIIIQLNTPKNQIIQLKNGQRHMKICSALIIRKMQTKTIMRYCFIPVKIVKIKTQGITSIGENMEEKETLVNCWWECKLVQPLWKTI</sequence>
<gene>
    <name evidence="1" type="primary">Pol_329</name>
    <name evidence="1" type="ORF">FOF47_R07484</name>
</gene>
<evidence type="ECO:0000313" key="1">
    <source>
        <dbReference type="EMBL" id="KAF0878207.1"/>
    </source>
</evidence>
<feature type="non-terminal residue" evidence="1">
    <location>
        <position position="134"/>
    </location>
</feature>
<name>A0A6G1ARJ4_CROCR</name>
<comment type="caution">
    <text evidence="1">The sequence shown here is derived from an EMBL/GenBank/DDBJ whole genome shotgun (WGS) entry which is preliminary data.</text>
</comment>
<dbReference type="EMBL" id="VOAJ01004070">
    <property type="protein sequence ID" value="KAF0878207.1"/>
    <property type="molecule type" value="Genomic_DNA"/>
</dbReference>
<organism evidence="1 2">
    <name type="scientific">Crocuta crocuta</name>
    <name type="common">Spotted hyena</name>
    <dbReference type="NCBI Taxonomy" id="9678"/>
    <lineage>
        <taxon>Eukaryota</taxon>
        <taxon>Metazoa</taxon>
        <taxon>Chordata</taxon>
        <taxon>Craniata</taxon>
        <taxon>Vertebrata</taxon>
        <taxon>Euteleostomi</taxon>
        <taxon>Mammalia</taxon>
        <taxon>Eutheria</taxon>
        <taxon>Laurasiatheria</taxon>
        <taxon>Carnivora</taxon>
        <taxon>Feliformia</taxon>
        <taxon>Hyaenidae</taxon>
        <taxon>Crocuta</taxon>
    </lineage>
</organism>
<reference evidence="1 2" key="1">
    <citation type="submission" date="2019-11" db="EMBL/GenBank/DDBJ databases">
        <authorList>
            <person name="Yang C."/>
            <person name="Li F."/>
        </authorList>
    </citation>
    <scope>NUCLEOTIDE SEQUENCE [LARGE SCALE GENOMIC DNA]</scope>
    <source>
        <strain evidence="1">KB4526</strain>
        <tissue evidence="1">Muscle</tissue>
    </source>
</reference>
<evidence type="ECO:0000313" key="2">
    <source>
        <dbReference type="Proteomes" id="UP000475037"/>
    </source>
</evidence>
<protein>
    <submittedName>
        <fullName evidence="1">LORF2 protein</fullName>
    </submittedName>
</protein>
<accession>A0A6G1ARJ4</accession>
<feature type="non-terminal residue" evidence="1">
    <location>
        <position position="1"/>
    </location>
</feature>